<evidence type="ECO:0000256" key="3">
    <source>
        <dbReference type="ARBA" id="ARBA00022989"/>
    </source>
</evidence>
<dbReference type="InterPro" id="IPR001129">
    <property type="entry name" value="Membr-assoc_MAPEG"/>
</dbReference>
<dbReference type="InParanoid" id="A0A409W2H1"/>
<sequence length="140" mass="15909">MNSTCEYFAHLAFIFRSFFCIFISVQPRSNVANIKEKKSISPELAARLQRMEGAHANGLENLPFFGLAVLAGNWAGIDNKTLNIVSGSYLLWRIAYNYVYFNQSSRRTAGLRSLIWLTSMFFPFYLFFKAASLAGQRSLV</sequence>
<keyword evidence="2 5" id="KW-0812">Transmembrane</keyword>
<evidence type="ECO:0000256" key="1">
    <source>
        <dbReference type="ARBA" id="ARBA00004370"/>
    </source>
</evidence>
<evidence type="ECO:0000256" key="5">
    <source>
        <dbReference type="SAM" id="Phobius"/>
    </source>
</evidence>
<dbReference type="AlphaFoldDB" id="A0A409W2H1"/>
<name>A0A409W2H1_9AGAR</name>
<protein>
    <submittedName>
        <fullName evidence="6">Uncharacterized protein</fullName>
    </submittedName>
</protein>
<dbReference type="Gene3D" id="1.20.120.550">
    <property type="entry name" value="Membrane associated eicosanoid/glutathione metabolism-like domain"/>
    <property type="match status" value="1"/>
</dbReference>
<keyword evidence="3 5" id="KW-1133">Transmembrane helix</keyword>
<organism evidence="6 7">
    <name type="scientific">Gymnopilus dilepis</name>
    <dbReference type="NCBI Taxonomy" id="231916"/>
    <lineage>
        <taxon>Eukaryota</taxon>
        <taxon>Fungi</taxon>
        <taxon>Dikarya</taxon>
        <taxon>Basidiomycota</taxon>
        <taxon>Agaricomycotina</taxon>
        <taxon>Agaricomycetes</taxon>
        <taxon>Agaricomycetidae</taxon>
        <taxon>Agaricales</taxon>
        <taxon>Agaricineae</taxon>
        <taxon>Hymenogastraceae</taxon>
        <taxon>Gymnopilus</taxon>
    </lineage>
</organism>
<keyword evidence="7" id="KW-1185">Reference proteome</keyword>
<dbReference type="GO" id="GO:0016020">
    <property type="term" value="C:membrane"/>
    <property type="evidence" value="ECO:0007669"/>
    <property type="project" value="UniProtKB-SubCell"/>
</dbReference>
<gene>
    <name evidence="6" type="ORF">CVT26_002913</name>
</gene>
<dbReference type="SUPFAM" id="SSF161084">
    <property type="entry name" value="MAPEG domain-like"/>
    <property type="match status" value="1"/>
</dbReference>
<dbReference type="Pfam" id="PF01124">
    <property type="entry name" value="MAPEG"/>
    <property type="match status" value="1"/>
</dbReference>
<feature type="transmembrane region" description="Helical" evidence="5">
    <location>
        <begin position="7"/>
        <end position="25"/>
    </location>
</feature>
<dbReference type="PANTHER" id="PTHR35371">
    <property type="entry name" value="INNER MEMBRANE PROTEIN"/>
    <property type="match status" value="1"/>
</dbReference>
<comment type="caution">
    <text evidence="6">The sequence shown here is derived from an EMBL/GenBank/DDBJ whole genome shotgun (WGS) entry which is preliminary data.</text>
</comment>
<dbReference type="PANTHER" id="PTHR35371:SF1">
    <property type="entry name" value="BLR7753 PROTEIN"/>
    <property type="match status" value="1"/>
</dbReference>
<proteinExistence type="predicted"/>
<evidence type="ECO:0000256" key="2">
    <source>
        <dbReference type="ARBA" id="ARBA00022692"/>
    </source>
</evidence>
<reference evidence="6 7" key="1">
    <citation type="journal article" date="2018" name="Evol. Lett.">
        <title>Horizontal gene cluster transfer increased hallucinogenic mushroom diversity.</title>
        <authorList>
            <person name="Reynolds H.T."/>
            <person name="Vijayakumar V."/>
            <person name="Gluck-Thaler E."/>
            <person name="Korotkin H.B."/>
            <person name="Matheny P.B."/>
            <person name="Slot J.C."/>
        </authorList>
    </citation>
    <scope>NUCLEOTIDE SEQUENCE [LARGE SCALE GENOMIC DNA]</scope>
    <source>
        <strain evidence="6 7">SRW20</strain>
    </source>
</reference>
<dbReference type="OrthoDB" id="2122304at2759"/>
<accession>A0A409W2H1</accession>
<keyword evidence="4 5" id="KW-0472">Membrane</keyword>
<feature type="transmembrane region" description="Helical" evidence="5">
    <location>
        <begin position="114"/>
        <end position="134"/>
    </location>
</feature>
<evidence type="ECO:0000313" key="7">
    <source>
        <dbReference type="Proteomes" id="UP000284706"/>
    </source>
</evidence>
<evidence type="ECO:0000313" key="6">
    <source>
        <dbReference type="EMBL" id="PPQ72696.1"/>
    </source>
</evidence>
<evidence type="ECO:0000256" key="4">
    <source>
        <dbReference type="ARBA" id="ARBA00023136"/>
    </source>
</evidence>
<comment type="subcellular location">
    <subcellularLocation>
        <location evidence="1">Membrane</location>
    </subcellularLocation>
</comment>
<dbReference type="Proteomes" id="UP000284706">
    <property type="component" value="Unassembled WGS sequence"/>
</dbReference>
<dbReference type="InterPro" id="IPR023352">
    <property type="entry name" value="MAPEG-like_dom_sf"/>
</dbReference>
<dbReference type="EMBL" id="NHYE01005444">
    <property type="protein sequence ID" value="PPQ72696.1"/>
    <property type="molecule type" value="Genomic_DNA"/>
</dbReference>